<name>A0AA36HCQ6_CYLNA</name>
<comment type="caution">
    <text evidence="1">The sequence shown here is derived from an EMBL/GenBank/DDBJ whole genome shotgun (WGS) entry which is preliminary data.</text>
</comment>
<gene>
    <name evidence="1" type="ORF">CYNAS_LOCUS19662</name>
</gene>
<evidence type="ECO:0000313" key="2">
    <source>
        <dbReference type="Proteomes" id="UP001176961"/>
    </source>
</evidence>
<dbReference type="Proteomes" id="UP001176961">
    <property type="component" value="Unassembled WGS sequence"/>
</dbReference>
<protein>
    <submittedName>
        <fullName evidence="1">Uncharacterized protein</fullName>
    </submittedName>
</protein>
<proteinExistence type="predicted"/>
<evidence type="ECO:0000313" key="1">
    <source>
        <dbReference type="EMBL" id="CAJ0607679.1"/>
    </source>
</evidence>
<dbReference type="AlphaFoldDB" id="A0AA36HCQ6"/>
<dbReference type="EMBL" id="CATQJL010000316">
    <property type="protein sequence ID" value="CAJ0607679.1"/>
    <property type="molecule type" value="Genomic_DNA"/>
</dbReference>
<accession>A0AA36HCQ6</accession>
<reference evidence="1" key="1">
    <citation type="submission" date="2023-07" db="EMBL/GenBank/DDBJ databases">
        <authorList>
            <consortium name="CYATHOMIX"/>
        </authorList>
    </citation>
    <scope>NUCLEOTIDE SEQUENCE</scope>
    <source>
        <strain evidence="1">N/A</strain>
    </source>
</reference>
<keyword evidence="2" id="KW-1185">Reference proteome</keyword>
<sequence>MFIDGSIFTRLQHHRSYQVLKVYQKFFPGAVQKFSGKTEEGKLSEHIRLFMQSTIIRSGTTVQSLSARGKLREASRTGAQRLIGCPKKPFSRELDPCGKHANDAIGQILYW</sequence>
<organism evidence="1 2">
    <name type="scientific">Cylicocyclus nassatus</name>
    <name type="common">Nematode worm</name>
    <dbReference type="NCBI Taxonomy" id="53992"/>
    <lineage>
        <taxon>Eukaryota</taxon>
        <taxon>Metazoa</taxon>
        <taxon>Ecdysozoa</taxon>
        <taxon>Nematoda</taxon>
        <taxon>Chromadorea</taxon>
        <taxon>Rhabditida</taxon>
        <taxon>Rhabditina</taxon>
        <taxon>Rhabditomorpha</taxon>
        <taxon>Strongyloidea</taxon>
        <taxon>Strongylidae</taxon>
        <taxon>Cylicocyclus</taxon>
    </lineage>
</organism>